<reference evidence="2 3" key="1">
    <citation type="submission" date="2019-11" db="EMBL/GenBank/DDBJ databases">
        <authorList>
            <person name="Ay H."/>
        </authorList>
    </citation>
    <scope>NUCLEOTIDE SEQUENCE [LARGE SCALE GENOMIC DNA]</scope>
    <source>
        <strain evidence="2 3">BG9H</strain>
    </source>
</reference>
<accession>A0ABS6YX44</accession>
<comment type="caution">
    <text evidence="2">The sequence shown here is derived from an EMBL/GenBank/DDBJ whole genome shotgun (WGS) entry which is preliminary data.</text>
</comment>
<proteinExistence type="predicted"/>
<dbReference type="RefSeq" id="WP_219692553.1">
    <property type="nucleotide sequence ID" value="NZ_WMBF01000708.1"/>
</dbReference>
<protein>
    <submittedName>
        <fullName evidence="2">DUF2071 domain-containing protein</fullName>
    </submittedName>
</protein>
<keyword evidence="3" id="KW-1185">Reference proteome</keyword>
<organism evidence="2 3">
    <name type="scientific">Streptomyces anatolicus</name>
    <dbReference type="NCBI Taxonomy" id="2675858"/>
    <lineage>
        <taxon>Bacteria</taxon>
        <taxon>Bacillati</taxon>
        <taxon>Actinomycetota</taxon>
        <taxon>Actinomycetes</taxon>
        <taxon>Kitasatosporales</taxon>
        <taxon>Streptomycetaceae</taxon>
        <taxon>Streptomyces</taxon>
    </lineage>
</organism>
<evidence type="ECO:0000256" key="1">
    <source>
        <dbReference type="SAM" id="MobiDB-lite"/>
    </source>
</evidence>
<sequence length="266" mass="29157">MVGYQTNPRVRLPALRAAWLTQTFVHWPFRPEAVRPLVPEGLTLDEYEGAVWVGLTPFVMADVRPPGTPRALPGLPAFAETNLRTYVRHRDGRDGLWFLSLEVACPLMVAARAIGAPYHPGTLSVSVSGNTVTYAGSRWADGASYRMVVRLGAPVQAAERDVWMTARWRAYTRRLGMLWETPVEHEPWPLAEAAVEVLEETLTTAAGLPAPLGDPVVHFSQGVRKVRLGPSRPSRWAPADRGRAPRRRAAEAPQGSTSRDQGDGAG</sequence>
<dbReference type="Pfam" id="PF09844">
    <property type="entry name" value="DUF2071"/>
    <property type="match status" value="1"/>
</dbReference>
<feature type="region of interest" description="Disordered" evidence="1">
    <location>
        <begin position="228"/>
        <end position="266"/>
    </location>
</feature>
<dbReference type="InterPro" id="IPR023375">
    <property type="entry name" value="ADC_dom_sf"/>
</dbReference>
<evidence type="ECO:0000313" key="2">
    <source>
        <dbReference type="EMBL" id="MBW5426020.1"/>
    </source>
</evidence>
<dbReference type="InterPro" id="IPR018644">
    <property type="entry name" value="DUF2071"/>
</dbReference>
<name>A0ABS6YX44_9ACTN</name>
<evidence type="ECO:0000313" key="3">
    <source>
        <dbReference type="Proteomes" id="UP001197114"/>
    </source>
</evidence>
<gene>
    <name evidence="2" type="ORF">GKQ77_31435</name>
</gene>
<dbReference type="PANTHER" id="PTHR39186:SF1">
    <property type="entry name" value="DUF2071 DOMAIN-CONTAINING PROTEIN"/>
    <property type="match status" value="1"/>
</dbReference>
<dbReference type="SUPFAM" id="SSF160104">
    <property type="entry name" value="Acetoacetate decarboxylase-like"/>
    <property type="match status" value="1"/>
</dbReference>
<dbReference type="EMBL" id="WMBF01000708">
    <property type="protein sequence ID" value="MBW5426020.1"/>
    <property type="molecule type" value="Genomic_DNA"/>
</dbReference>
<dbReference type="PANTHER" id="PTHR39186">
    <property type="entry name" value="DUF2071 FAMILY PROTEIN"/>
    <property type="match status" value="1"/>
</dbReference>
<dbReference type="Proteomes" id="UP001197114">
    <property type="component" value="Unassembled WGS sequence"/>
</dbReference>